<dbReference type="Pfam" id="PF00400">
    <property type="entry name" value="WD40"/>
    <property type="match status" value="14"/>
</dbReference>
<feature type="repeat" description="WD" evidence="3">
    <location>
        <begin position="955"/>
        <end position="996"/>
    </location>
</feature>
<evidence type="ECO:0000259" key="4">
    <source>
        <dbReference type="Pfam" id="PF05729"/>
    </source>
</evidence>
<keyword evidence="1 3" id="KW-0853">WD repeat</keyword>
<evidence type="ECO:0000313" key="6">
    <source>
        <dbReference type="Proteomes" id="UP000280307"/>
    </source>
</evidence>
<dbReference type="PRINTS" id="PR00320">
    <property type="entry name" value="GPROTEINBRPT"/>
</dbReference>
<dbReference type="Pfam" id="PF05729">
    <property type="entry name" value="NACHT"/>
    <property type="match status" value="1"/>
</dbReference>
<feature type="repeat" description="WD" evidence="3">
    <location>
        <begin position="997"/>
        <end position="1038"/>
    </location>
</feature>
<organism evidence="5 6">
    <name type="scientific">Candidatus Viridilinea halotolerans</name>
    <dbReference type="NCBI Taxonomy" id="2491704"/>
    <lineage>
        <taxon>Bacteria</taxon>
        <taxon>Bacillati</taxon>
        <taxon>Chloroflexota</taxon>
        <taxon>Chloroflexia</taxon>
        <taxon>Chloroflexales</taxon>
        <taxon>Chloroflexineae</taxon>
        <taxon>Oscillochloridaceae</taxon>
        <taxon>Candidatus Viridilinea</taxon>
    </lineage>
</organism>
<dbReference type="PROSITE" id="PS50294">
    <property type="entry name" value="WD_REPEATS_REGION"/>
    <property type="match status" value="11"/>
</dbReference>
<proteinExistence type="predicted"/>
<feature type="repeat" description="WD" evidence="3">
    <location>
        <begin position="629"/>
        <end position="663"/>
    </location>
</feature>
<feature type="repeat" description="WD" evidence="3">
    <location>
        <begin position="706"/>
        <end position="731"/>
    </location>
</feature>
<evidence type="ECO:0000256" key="1">
    <source>
        <dbReference type="ARBA" id="ARBA00022574"/>
    </source>
</evidence>
<dbReference type="InterPro" id="IPR019775">
    <property type="entry name" value="WD40_repeat_CS"/>
</dbReference>
<dbReference type="Gene3D" id="2.130.10.10">
    <property type="entry name" value="YVTN repeat-like/Quinoprotein amine dehydrogenase"/>
    <property type="match status" value="4"/>
</dbReference>
<dbReference type="SUPFAM" id="SSF141571">
    <property type="entry name" value="Pentapeptide repeat-like"/>
    <property type="match status" value="1"/>
</dbReference>
<reference evidence="5 6" key="1">
    <citation type="submission" date="2018-12" db="EMBL/GenBank/DDBJ databases">
        <title>Genome Sequence of Candidatus Viridilinea halotolerans isolated from saline sulfide-rich spring.</title>
        <authorList>
            <person name="Grouzdev D.S."/>
            <person name="Burganskaya E.I."/>
            <person name="Krutkina M.S."/>
            <person name="Sukhacheva M.V."/>
            <person name="Gorlenko V.M."/>
        </authorList>
    </citation>
    <scope>NUCLEOTIDE SEQUENCE [LARGE SCALE GENOMIC DNA]</scope>
    <source>
        <strain evidence="5">Chok-6</strain>
    </source>
</reference>
<feature type="repeat" description="WD" evidence="3">
    <location>
        <begin position="1039"/>
        <end position="1080"/>
    </location>
</feature>
<feature type="repeat" description="WD" evidence="3">
    <location>
        <begin position="830"/>
        <end position="871"/>
    </location>
</feature>
<dbReference type="PROSITE" id="PS00678">
    <property type="entry name" value="WD_REPEATS_1"/>
    <property type="match status" value="3"/>
</dbReference>
<dbReference type="InterPro" id="IPR036322">
    <property type="entry name" value="WD40_repeat_dom_sf"/>
</dbReference>
<dbReference type="InterPro" id="IPR015943">
    <property type="entry name" value="WD40/YVTN_repeat-like_dom_sf"/>
</dbReference>
<feature type="repeat" description="WD" evidence="3">
    <location>
        <begin position="913"/>
        <end position="954"/>
    </location>
</feature>
<dbReference type="SUPFAM" id="SSF50978">
    <property type="entry name" value="WD40 repeat-like"/>
    <property type="match status" value="2"/>
</dbReference>
<feature type="repeat" description="WD" evidence="3">
    <location>
        <begin position="788"/>
        <end position="819"/>
    </location>
</feature>
<dbReference type="Gene3D" id="3.40.50.300">
    <property type="entry name" value="P-loop containing nucleotide triphosphate hydrolases"/>
    <property type="match status" value="1"/>
</dbReference>
<dbReference type="PROSITE" id="PS50082">
    <property type="entry name" value="WD_REPEATS_2"/>
    <property type="match status" value="13"/>
</dbReference>
<dbReference type="InterPro" id="IPR007111">
    <property type="entry name" value="NACHT_NTPase"/>
</dbReference>
<dbReference type="InterPro" id="IPR027417">
    <property type="entry name" value="P-loop_NTPase"/>
</dbReference>
<accession>A0A426U2P3</accession>
<dbReference type="SUPFAM" id="SSF82171">
    <property type="entry name" value="DPP6 N-terminal domain-like"/>
    <property type="match status" value="1"/>
</dbReference>
<dbReference type="PANTHER" id="PTHR19879">
    <property type="entry name" value="TRANSCRIPTION INITIATION FACTOR TFIID"/>
    <property type="match status" value="1"/>
</dbReference>
<sequence length="1198" mass="129705">MGVLPSLPIYQPDVGEQPLALFLADLRSWVFRSQARAAAFFGCDRTTIWRYEEGRSLPQPGYVAALALLIVDRFQQETPDARAAAAEQLLAALNQALLVGYPGVPPFASWEQLAEVAHTFRLALRPATVHWGDAPEVLTFFGRQADLAALQQLVVTEQRRVVTLLGVGGVGKTILAARLVALVAHQFSQVIWRSLLNAPPLERVLQDWLHLLAAPHVAPAQPVDLLGHLQSRRCLLVLDNVESLLAGGAAALRYRPGYEDYGRLLRLLAEAPHQSCLLLTSRELPHEVQVLTQTIQTNQRVAVYRLGGLAPAEARQLLASMAVAADDPALPTLVERCTGNPKILQIVAANIRQFYAGSLSRFLAQEGILFGEVRDIMQQHYARLGEAQREVLHWLALNREPLSLAELREMLLTQASRDHLLETLAALQACALLEGAADGFFLQNAVTEFVVEVFLATIDDELQTGRFVWLHRHALLRTNAQDYVRASQVRVLLAPLAQRLLHALGQPATDALLAQRVAEARQAYADRPSYLGGNLLNLLVHLGVALDGWDFSRLALWQVYLQGVNLRHASFAHCDLRDAMFSTTFGSVRSVALSPDGRLLAAGASNGEVHLWRLRDRSHLLTLDGGCWIEAVGFSPTSQALLSAGIDGVIRWWDVHTGALQRQLLGHSGGIRSLAFSPDGMTLASGSEDATIRLWDVASGQCRHVLTGHRGSVWSLAFHPSGTRLASAGNDLLIWQLDGTAPPQTLSGHRAAVMSVAFSPDGATLASGGFDATIQLWRIPDCTIVATLEGHRGAVRALTFSPNGSYLASGGEDQAIRLWRSSDYQPHAMLREPENRVRALAFSPDGGVLASGSHDQNVRLWSLADGQCHSLFQGHINQLRCMALSPDGQTLAVGVAETIYLLDPQSGALRHSLRGHQEWIQALAFSADGTLLASGSDDETIRLWRLPAGTPHATLRGHHGWVQAVAFSPGGRQLFSSSADWSVRCWDVASGACLHTITSHRHHVWTLAVSPDGRWLASGGADGEIQLWDRGAGRVARVLVGQHGAIWSLAFSPNATQLASSGQDGVIQLWDVQQGKCHRQLSGHAQRVVAIALSPDGATLISGSDDRTVRLWDLTSGACLHTMHGHSRAVVAVAFSRDGSEASSGSEDGSVRVWSVVTGHNLRSMPMPRPYDGLKLQGVRGLTAAERQGLVALGAEGG</sequence>
<evidence type="ECO:0000256" key="2">
    <source>
        <dbReference type="ARBA" id="ARBA00022737"/>
    </source>
</evidence>
<protein>
    <submittedName>
        <fullName evidence="5">NACHT domain-containing protein</fullName>
    </submittedName>
</protein>
<feature type="domain" description="NACHT" evidence="4">
    <location>
        <begin position="160"/>
        <end position="320"/>
    </location>
</feature>
<dbReference type="InterPro" id="IPR001680">
    <property type="entry name" value="WD40_rpt"/>
</dbReference>
<dbReference type="PRINTS" id="PR00364">
    <property type="entry name" value="DISEASERSIST"/>
</dbReference>
<dbReference type="Proteomes" id="UP000280307">
    <property type="component" value="Unassembled WGS sequence"/>
</dbReference>
<dbReference type="SMART" id="SM00320">
    <property type="entry name" value="WD40"/>
    <property type="match status" value="14"/>
</dbReference>
<dbReference type="Pfam" id="PF13560">
    <property type="entry name" value="HTH_31"/>
    <property type="match status" value="1"/>
</dbReference>
<dbReference type="CDD" id="cd00200">
    <property type="entry name" value="WD40"/>
    <property type="match status" value="2"/>
</dbReference>
<feature type="repeat" description="WD" evidence="3">
    <location>
        <begin position="664"/>
        <end position="705"/>
    </location>
</feature>
<dbReference type="EMBL" id="RSAS01000303">
    <property type="protein sequence ID" value="RRR73978.1"/>
    <property type="molecule type" value="Genomic_DNA"/>
</dbReference>
<evidence type="ECO:0000313" key="5">
    <source>
        <dbReference type="EMBL" id="RRR73978.1"/>
    </source>
</evidence>
<gene>
    <name evidence="5" type="ORF">EI684_07995</name>
</gene>
<feature type="repeat" description="WD" evidence="3">
    <location>
        <begin position="1123"/>
        <end position="1164"/>
    </location>
</feature>
<evidence type="ECO:0000256" key="3">
    <source>
        <dbReference type="PROSITE-ProRule" id="PRU00221"/>
    </source>
</evidence>
<feature type="repeat" description="WD" evidence="3">
    <location>
        <begin position="746"/>
        <end position="787"/>
    </location>
</feature>
<name>A0A426U2P3_9CHLR</name>
<dbReference type="AlphaFoldDB" id="A0A426U2P3"/>
<dbReference type="PANTHER" id="PTHR19879:SF9">
    <property type="entry name" value="TRANSCRIPTION INITIATION FACTOR TFIID SUBUNIT 5"/>
    <property type="match status" value="1"/>
</dbReference>
<dbReference type="SUPFAM" id="SSF52540">
    <property type="entry name" value="P-loop containing nucleoside triphosphate hydrolases"/>
    <property type="match status" value="1"/>
</dbReference>
<feature type="repeat" description="WD" evidence="3">
    <location>
        <begin position="581"/>
        <end position="622"/>
    </location>
</feature>
<keyword evidence="2" id="KW-0677">Repeat</keyword>
<comment type="caution">
    <text evidence="5">The sequence shown here is derived from an EMBL/GenBank/DDBJ whole genome shotgun (WGS) entry which is preliminary data.</text>
</comment>
<dbReference type="InterPro" id="IPR020472">
    <property type="entry name" value="WD40_PAC1"/>
</dbReference>
<feature type="repeat" description="WD" evidence="3">
    <location>
        <begin position="1081"/>
        <end position="1122"/>
    </location>
</feature>